<dbReference type="Gene3D" id="3.20.20.140">
    <property type="entry name" value="Metal-dependent hydrolases"/>
    <property type="match status" value="1"/>
</dbReference>
<evidence type="ECO:0000259" key="10">
    <source>
        <dbReference type="Pfam" id="PF00962"/>
    </source>
</evidence>
<dbReference type="GO" id="GO:0004000">
    <property type="term" value="F:adenosine deaminase activity"/>
    <property type="evidence" value="ECO:0007669"/>
    <property type="project" value="TreeGrafter"/>
</dbReference>
<sequence length="569" mass="65722">MAQNGQAYLHRSEVANDPKVMTRASDEALDEYRKKHTSIKANEEKMGFEHQCRQNATEEEQRANEIIQWLRHQDQVNVFNTAPRRKGYGGQLHSRFVGDHFLSNKPLIEDTALFRITRQMPKGSHLHIHFNSCLKPHVLLDIAKEMDGMWISSDLRLTPDNDYESFEQCEIQFSLATKNDEPLGNLFHGERKGRRWMKFQDFLRQFPAHYEKSTADEWLSNKLMFHEDEAHNCLQSQDGIWEKFNGRTRMMKGLINYRKAYAAYMRRFLQDLVSDNILYAEIRVNFMQSNQLYDDDGSSSSGNRQIMELIIDEVRAFQNEMSSKGRFFGGVKVIYCTPRSFNQEAIAQALGECFSFKLEWPGWIAGFDLVGEESKGKPLQAFVPELLGFKRRCEEAGIDIPLLFHCGETIADEDDNLSHALNLGSKRIGHGFALINHPYIMQRMKDEGVCLELCPISNEILGLAGRISQHAMYPLLASNVHCTLSSDNGTLFRSSLSHDFYQVLVGKSDISLSGCRQLILWSIEHACLEAEEYGYIRDEWERQWAAFLDWIIKAYWDQYMSSANMRLPS</sequence>
<dbReference type="GO" id="GO:0006154">
    <property type="term" value="P:adenosine catabolic process"/>
    <property type="evidence" value="ECO:0007669"/>
    <property type="project" value="TreeGrafter"/>
</dbReference>
<keyword evidence="7" id="KW-0732">Signal</keyword>
<reference evidence="11" key="1">
    <citation type="submission" date="2022-09" db="EMBL/GenBank/DDBJ databases">
        <title>Fusarium specimens isolated from Avocado Roots.</title>
        <authorList>
            <person name="Stajich J."/>
            <person name="Roper C."/>
            <person name="Heimlech-Rivalta G."/>
        </authorList>
    </citation>
    <scope>NUCLEOTIDE SEQUENCE</scope>
    <source>
        <strain evidence="11">A02</strain>
    </source>
</reference>
<evidence type="ECO:0000256" key="2">
    <source>
        <dbReference type="ARBA" id="ARBA00004613"/>
    </source>
</evidence>
<comment type="similarity">
    <text evidence="3">Belongs to the metallo-dependent hydrolases superfamily. Adenosine and AMP deaminases family. ADGF subfamily.</text>
</comment>
<dbReference type="Proteomes" id="UP001152087">
    <property type="component" value="Unassembled WGS sequence"/>
</dbReference>
<dbReference type="PANTHER" id="PTHR11409:SF37">
    <property type="entry name" value="ADENOSINE DEAMINASE DOMAIN-CONTAINING PROTEIN"/>
    <property type="match status" value="1"/>
</dbReference>
<evidence type="ECO:0000256" key="3">
    <source>
        <dbReference type="ARBA" id="ARBA00006083"/>
    </source>
</evidence>
<evidence type="ECO:0000256" key="6">
    <source>
        <dbReference type="ARBA" id="ARBA00022723"/>
    </source>
</evidence>
<keyword evidence="6" id="KW-0479">Metal-binding</keyword>
<keyword evidence="12" id="KW-1185">Reference proteome</keyword>
<keyword evidence="8" id="KW-0378">Hydrolase</keyword>
<dbReference type="AlphaFoldDB" id="A0A9W8QWC5"/>
<protein>
    <recommendedName>
        <fullName evidence="4">adenosine deaminase</fullName>
        <ecNumber evidence="4">3.5.4.4</ecNumber>
    </recommendedName>
</protein>
<comment type="catalytic activity">
    <reaction evidence="9">
        <text>adenosine + H2O + H(+) = inosine + NH4(+)</text>
        <dbReference type="Rhea" id="RHEA:24408"/>
        <dbReference type="ChEBI" id="CHEBI:15377"/>
        <dbReference type="ChEBI" id="CHEBI:15378"/>
        <dbReference type="ChEBI" id="CHEBI:16335"/>
        <dbReference type="ChEBI" id="CHEBI:17596"/>
        <dbReference type="ChEBI" id="CHEBI:28938"/>
        <dbReference type="EC" id="3.5.4.4"/>
    </reaction>
</comment>
<dbReference type="PANTHER" id="PTHR11409">
    <property type="entry name" value="ADENOSINE DEAMINASE"/>
    <property type="match status" value="1"/>
</dbReference>
<comment type="cofactor">
    <cofactor evidence="1">
        <name>Zn(2+)</name>
        <dbReference type="ChEBI" id="CHEBI:29105"/>
    </cofactor>
</comment>
<dbReference type="Pfam" id="PF00962">
    <property type="entry name" value="A_deaminase"/>
    <property type="match status" value="1"/>
</dbReference>
<evidence type="ECO:0000256" key="8">
    <source>
        <dbReference type="ARBA" id="ARBA00022801"/>
    </source>
</evidence>
<gene>
    <name evidence="11" type="ORF">NW755_013204</name>
</gene>
<comment type="subcellular location">
    <subcellularLocation>
        <location evidence="2">Secreted</location>
    </subcellularLocation>
</comment>
<dbReference type="GO" id="GO:0046103">
    <property type="term" value="P:inosine biosynthetic process"/>
    <property type="evidence" value="ECO:0007669"/>
    <property type="project" value="TreeGrafter"/>
</dbReference>
<dbReference type="InterPro" id="IPR006330">
    <property type="entry name" value="Ado/ade_deaminase"/>
</dbReference>
<dbReference type="EMBL" id="JAOQAV010000075">
    <property type="protein sequence ID" value="KAJ4178425.1"/>
    <property type="molecule type" value="Genomic_DNA"/>
</dbReference>
<dbReference type="GO" id="GO:0046872">
    <property type="term" value="F:metal ion binding"/>
    <property type="evidence" value="ECO:0007669"/>
    <property type="project" value="UniProtKB-KW"/>
</dbReference>
<evidence type="ECO:0000256" key="4">
    <source>
        <dbReference type="ARBA" id="ARBA00012784"/>
    </source>
</evidence>
<dbReference type="GO" id="GO:0005576">
    <property type="term" value="C:extracellular region"/>
    <property type="evidence" value="ECO:0007669"/>
    <property type="project" value="UniProtKB-SubCell"/>
</dbReference>
<accession>A0A9W8QWC5</accession>
<dbReference type="InterPro" id="IPR032466">
    <property type="entry name" value="Metal_Hydrolase"/>
</dbReference>
<evidence type="ECO:0000256" key="1">
    <source>
        <dbReference type="ARBA" id="ARBA00001947"/>
    </source>
</evidence>
<dbReference type="EC" id="3.5.4.4" evidence="4"/>
<dbReference type="InterPro" id="IPR001365">
    <property type="entry name" value="A_deaminase_dom"/>
</dbReference>
<organism evidence="11 12">
    <name type="scientific">Fusarium falciforme</name>
    <dbReference type="NCBI Taxonomy" id="195108"/>
    <lineage>
        <taxon>Eukaryota</taxon>
        <taxon>Fungi</taxon>
        <taxon>Dikarya</taxon>
        <taxon>Ascomycota</taxon>
        <taxon>Pezizomycotina</taxon>
        <taxon>Sordariomycetes</taxon>
        <taxon>Hypocreomycetidae</taxon>
        <taxon>Hypocreales</taxon>
        <taxon>Nectriaceae</taxon>
        <taxon>Fusarium</taxon>
        <taxon>Fusarium solani species complex</taxon>
    </lineage>
</organism>
<name>A0A9W8QWC5_9HYPO</name>
<evidence type="ECO:0000256" key="7">
    <source>
        <dbReference type="ARBA" id="ARBA00022729"/>
    </source>
</evidence>
<evidence type="ECO:0000313" key="11">
    <source>
        <dbReference type="EMBL" id="KAJ4178425.1"/>
    </source>
</evidence>
<feature type="domain" description="Adenosine deaminase" evidence="10">
    <location>
        <begin position="234"/>
        <end position="539"/>
    </location>
</feature>
<evidence type="ECO:0000313" key="12">
    <source>
        <dbReference type="Proteomes" id="UP001152087"/>
    </source>
</evidence>
<dbReference type="SUPFAM" id="SSF51556">
    <property type="entry name" value="Metallo-dependent hydrolases"/>
    <property type="match status" value="1"/>
</dbReference>
<comment type="caution">
    <text evidence="11">The sequence shown here is derived from an EMBL/GenBank/DDBJ whole genome shotgun (WGS) entry which is preliminary data.</text>
</comment>
<proteinExistence type="inferred from homology"/>
<keyword evidence="5" id="KW-0964">Secreted</keyword>
<dbReference type="FunFam" id="3.20.20.140:FF:000017">
    <property type="entry name" value="Adenosine deaminase 2"/>
    <property type="match status" value="1"/>
</dbReference>
<evidence type="ECO:0000256" key="5">
    <source>
        <dbReference type="ARBA" id="ARBA00022525"/>
    </source>
</evidence>
<evidence type="ECO:0000256" key="9">
    <source>
        <dbReference type="ARBA" id="ARBA00047764"/>
    </source>
</evidence>